<dbReference type="InterPro" id="IPR036503">
    <property type="entry name" value="Ald_Fedxn_OxRdtase_N_sf"/>
</dbReference>
<sequence>MNNYAWAGHILKVDLTRELIQIEENEPYVKEFLGGRGLGQSLLFQNLPADLSALDPKSLLIFATGPLTGTVAPGSARLSISGKNVLTGGIGSSNVGGHFAPELKHAGFDAIIIEGKSPDPVYLLVENKKASLQPARHLQGMTTWETEEELRRTNGKTARILSIGPAGERLAPVACIIVDKARAAGRCGFAAIMGSKNLKAIVVRGSLPIHIADPDRFLSLVENARTQILSTETIKRFQADGTCGSVPRANATCTIPVRNFQDDHMDEKKLERVARSVFKESFQVRNLSCKGCFFQDTFLYEIKKGDYAPLLVEGFHQNLIWDFVGKLEITHPPALLVIQALCSQYGMDIDNTSGAIALAFELYEKGIIDERDTDGLKLAWGDHRTVIRLIEKMAYGDGFGAILNQGAYRMAETIGGEAYKYAVHIKGQDLAEAIRADKGWALGVVVAPRGGGHLNGATMTGMMKISPEDSLAVFGTPYGGEQETYRGKAKVVYWYEQLKSVVDMLGLCYFTSQWVDLKFLGPEEYAGLLSAATGMAFSGDSLMLLGRKVHNIEKAFNTLHAGFGVEDDYPPSRFFDEPVKSGPYKGALFTRPEWQRMIEEYYNLHGWDPKTGLQTEEVLRELDLSFVLKRLKDAGKLPDQTSC</sequence>
<dbReference type="InterPro" id="IPR013985">
    <property type="entry name" value="Ald_Fedxn_OxRdtase_dom3"/>
</dbReference>
<evidence type="ECO:0000313" key="11">
    <source>
        <dbReference type="Proteomes" id="UP000650524"/>
    </source>
</evidence>
<keyword evidence="5" id="KW-0560">Oxidoreductase</keyword>
<dbReference type="AlphaFoldDB" id="A0A8J6TAH6"/>
<dbReference type="Gene3D" id="1.10.599.10">
    <property type="entry name" value="Aldehyde Ferredoxin Oxidoreductase Protein, subunit A, domain 3"/>
    <property type="match status" value="1"/>
</dbReference>
<feature type="domain" description="Aldehyde ferredoxin oxidoreductase N-terminal" evidence="9">
    <location>
        <begin position="6"/>
        <end position="207"/>
    </location>
</feature>
<evidence type="ECO:0000256" key="3">
    <source>
        <dbReference type="ARBA" id="ARBA00022485"/>
    </source>
</evidence>
<evidence type="ECO:0000256" key="6">
    <source>
        <dbReference type="ARBA" id="ARBA00023004"/>
    </source>
</evidence>
<dbReference type="Pfam" id="PF02730">
    <property type="entry name" value="AFOR_N"/>
    <property type="match status" value="1"/>
</dbReference>
<evidence type="ECO:0000256" key="5">
    <source>
        <dbReference type="ARBA" id="ARBA00023002"/>
    </source>
</evidence>
<dbReference type="InterPro" id="IPR013983">
    <property type="entry name" value="Ald_Fedxn_OxRdtase_N"/>
</dbReference>
<dbReference type="PANTHER" id="PTHR30038:SF0">
    <property type="entry name" value="TUNGSTEN-CONTAINING ALDEHYDE FERREDOXIN OXIDOREDUCTASE"/>
    <property type="match status" value="1"/>
</dbReference>
<evidence type="ECO:0000256" key="7">
    <source>
        <dbReference type="ARBA" id="ARBA00023014"/>
    </source>
</evidence>
<dbReference type="InterPro" id="IPR013984">
    <property type="entry name" value="Ald_Fedxn_OxRdtase_dom2"/>
</dbReference>
<dbReference type="InterPro" id="IPR051919">
    <property type="entry name" value="W-dependent_AOR"/>
</dbReference>
<gene>
    <name evidence="10" type="ORF">H8E19_17930</name>
</gene>
<comment type="cofactor">
    <cofactor evidence="1">
        <name>[4Fe-4S] cluster</name>
        <dbReference type="ChEBI" id="CHEBI:49883"/>
    </cofactor>
</comment>
<dbReference type="Gene3D" id="3.60.9.10">
    <property type="entry name" value="Aldehyde ferredoxin oxidoreductase, N-terminal domain"/>
    <property type="match status" value="1"/>
</dbReference>
<evidence type="ECO:0000256" key="1">
    <source>
        <dbReference type="ARBA" id="ARBA00001966"/>
    </source>
</evidence>
<dbReference type="GO" id="GO:0046872">
    <property type="term" value="F:metal ion binding"/>
    <property type="evidence" value="ECO:0007669"/>
    <property type="project" value="UniProtKB-KW"/>
</dbReference>
<reference evidence="10 11" key="1">
    <citation type="submission" date="2020-08" db="EMBL/GenBank/DDBJ databases">
        <title>Bridging the membrane lipid divide: bacteria of the FCB group superphylum have the potential to synthesize archaeal ether lipids.</title>
        <authorList>
            <person name="Villanueva L."/>
            <person name="Von Meijenfeldt F.A.B."/>
            <person name="Westbye A.B."/>
            <person name="Yadav S."/>
            <person name="Hopmans E.C."/>
            <person name="Dutilh B.E."/>
            <person name="Sinninghe Damste J.S."/>
        </authorList>
    </citation>
    <scope>NUCLEOTIDE SEQUENCE [LARGE SCALE GENOMIC DNA]</scope>
    <source>
        <strain evidence="10">NIOZ-UU27</strain>
    </source>
</reference>
<dbReference type="SMART" id="SM00790">
    <property type="entry name" value="AFOR_N"/>
    <property type="match status" value="1"/>
</dbReference>
<organism evidence="10 11">
    <name type="scientific">Candidatus Desulfacyla euxinica</name>
    <dbReference type="NCBI Taxonomy" id="2841693"/>
    <lineage>
        <taxon>Bacteria</taxon>
        <taxon>Deltaproteobacteria</taxon>
        <taxon>Candidatus Desulfacyla</taxon>
    </lineage>
</organism>
<evidence type="ECO:0000256" key="4">
    <source>
        <dbReference type="ARBA" id="ARBA00022723"/>
    </source>
</evidence>
<evidence type="ECO:0000259" key="9">
    <source>
        <dbReference type="SMART" id="SM00790"/>
    </source>
</evidence>
<keyword evidence="6" id="KW-0408">Iron</keyword>
<dbReference type="SUPFAM" id="SSF48310">
    <property type="entry name" value="Aldehyde ferredoxin oxidoreductase, C-terminal domains"/>
    <property type="match status" value="1"/>
</dbReference>
<dbReference type="GO" id="GO:0009055">
    <property type="term" value="F:electron transfer activity"/>
    <property type="evidence" value="ECO:0007669"/>
    <property type="project" value="InterPro"/>
</dbReference>
<dbReference type="Proteomes" id="UP000650524">
    <property type="component" value="Unassembled WGS sequence"/>
</dbReference>
<accession>A0A8J6TAH6</accession>
<dbReference type="EMBL" id="JACNJD010000368">
    <property type="protein sequence ID" value="MBC8179286.1"/>
    <property type="molecule type" value="Genomic_DNA"/>
</dbReference>
<comment type="cofactor">
    <cofactor evidence="8">
        <name>tungstopterin</name>
        <dbReference type="ChEBI" id="CHEBI:30402"/>
    </cofactor>
</comment>
<evidence type="ECO:0000313" key="10">
    <source>
        <dbReference type="EMBL" id="MBC8179286.1"/>
    </source>
</evidence>
<dbReference type="GO" id="GO:0051539">
    <property type="term" value="F:4 iron, 4 sulfur cluster binding"/>
    <property type="evidence" value="ECO:0007669"/>
    <property type="project" value="UniProtKB-KW"/>
</dbReference>
<dbReference type="Pfam" id="PF01314">
    <property type="entry name" value="AFOR_C"/>
    <property type="match status" value="1"/>
</dbReference>
<evidence type="ECO:0000256" key="2">
    <source>
        <dbReference type="ARBA" id="ARBA00011032"/>
    </source>
</evidence>
<proteinExistence type="inferred from homology"/>
<dbReference type="Gene3D" id="1.10.569.10">
    <property type="entry name" value="Aldehyde Ferredoxin Oxidoreductase Protein, subunit A, domain 2"/>
    <property type="match status" value="1"/>
</dbReference>
<protein>
    <submittedName>
        <fullName evidence="10">Aldehyde ferredoxin oxidoreductase family protein</fullName>
    </submittedName>
</protein>
<dbReference type="SUPFAM" id="SSF56228">
    <property type="entry name" value="Aldehyde ferredoxin oxidoreductase, N-terminal domain"/>
    <property type="match status" value="1"/>
</dbReference>
<comment type="caution">
    <text evidence="10">The sequence shown here is derived from an EMBL/GenBank/DDBJ whole genome shotgun (WGS) entry which is preliminary data.</text>
</comment>
<keyword evidence="4" id="KW-0479">Metal-binding</keyword>
<comment type="similarity">
    <text evidence="2">Belongs to the AOR/FOR family.</text>
</comment>
<dbReference type="InterPro" id="IPR001203">
    <property type="entry name" value="OxRdtase_Ald_Fedxn_C"/>
</dbReference>
<keyword evidence="3" id="KW-0004">4Fe-4S</keyword>
<dbReference type="PANTHER" id="PTHR30038">
    <property type="entry name" value="ALDEHYDE FERREDOXIN OXIDOREDUCTASE"/>
    <property type="match status" value="1"/>
</dbReference>
<evidence type="ECO:0000256" key="8">
    <source>
        <dbReference type="ARBA" id="ARBA00049934"/>
    </source>
</evidence>
<keyword evidence="7" id="KW-0411">Iron-sulfur</keyword>
<name>A0A8J6TAH6_9DELT</name>
<dbReference type="InterPro" id="IPR036021">
    <property type="entry name" value="Tungsten_al_ferr_oxy-like_C"/>
</dbReference>
<dbReference type="GO" id="GO:0016625">
    <property type="term" value="F:oxidoreductase activity, acting on the aldehyde or oxo group of donors, iron-sulfur protein as acceptor"/>
    <property type="evidence" value="ECO:0007669"/>
    <property type="project" value="InterPro"/>
</dbReference>